<dbReference type="HOGENOM" id="CLU_3247106_0_0_10"/>
<dbReference type="Proteomes" id="UP000014073">
    <property type="component" value="Unassembled WGS sequence"/>
</dbReference>
<proteinExistence type="predicted"/>
<evidence type="ECO:0000313" key="1">
    <source>
        <dbReference type="EMBL" id="EEF77646.1"/>
    </source>
</evidence>
<protein>
    <submittedName>
        <fullName evidence="1">Uncharacterized protein</fullName>
    </submittedName>
</protein>
<gene>
    <name evidence="1" type="ORF">BACCOPRO_03168</name>
</gene>
<name>S0FEH2_9BACT</name>
<dbReference type="STRING" id="547042.BACCOPRO_03168"/>
<keyword evidence="2" id="KW-1185">Reference proteome</keyword>
<accession>S0FEH2</accession>
<sequence>MTDYHQKRQKIIPTEMVLNLYNRKTKNKRKEVRTTDQSTQIY</sequence>
<reference evidence="1 2" key="1">
    <citation type="submission" date="2008-12" db="EMBL/GenBank/DDBJ databases">
        <authorList>
            <person name="Fulton L."/>
            <person name="Clifton S."/>
            <person name="Fulton B."/>
            <person name="Xu J."/>
            <person name="Minx P."/>
            <person name="Pepin K.H."/>
            <person name="Johnson M."/>
            <person name="Bhonagiri V."/>
            <person name="Nash W.E."/>
            <person name="Mardis E.R."/>
            <person name="Wilson R.K."/>
        </authorList>
    </citation>
    <scope>NUCLEOTIDE SEQUENCE [LARGE SCALE GENOMIC DNA]</scope>
    <source>
        <strain evidence="1 2">DSM 18228</strain>
    </source>
</reference>
<comment type="caution">
    <text evidence="1">The sequence shown here is derived from an EMBL/GenBank/DDBJ whole genome shotgun (WGS) entry which is preliminary data.</text>
</comment>
<evidence type="ECO:0000313" key="2">
    <source>
        <dbReference type="Proteomes" id="UP000014073"/>
    </source>
</evidence>
<organism evidence="1 2">
    <name type="scientific">Phocaeicola coprophilus DSM 18228 = JCM 13818</name>
    <dbReference type="NCBI Taxonomy" id="547042"/>
    <lineage>
        <taxon>Bacteria</taxon>
        <taxon>Pseudomonadati</taxon>
        <taxon>Bacteroidota</taxon>
        <taxon>Bacteroidia</taxon>
        <taxon>Bacteroidales</taxon>
        <taxon>Bacteroidaceae</taxon>
        <taxon>Phocaeicola</taxon>
    </lineage>
</organism>
<dbReference type="AlphaFoldDB" id="S0FEH2"/>
<dbReference type="EMBL" id="ACBW01000200">
    <property type="protein sequence ID" value="EEF77646.1"/>
    <property type="molecule type" value="Genomic_DNA"/>
</dbReference>